<dbReference type="Proteomes" id="UP001459277">
    <property type="component" value="Unassembled WGS sequence"/>
</dbReference>
<keyword evidence="2" id="KW-1185">Reference proteome</keyword>
<proteinExistence type="predicted"/>
<evidence type="ECO:0000313" key="2">
    <source>
        <dbReference type="Proteomes" id="UP001459277"/>
    </source>
</evidence>
<comment type="caution">
    <text evidence="1">The sequence shown here is derived from an EMBL/GenBank/DDBJ whole genome shotgun (WGS) entry which is preliminary data.</text>
</comment>
<organism evidence="1 2">
    <name type="scientific">Lithocarpus litseifolius</name>
    <dbReference type="NCBI Taxonomy" id="425828"/>
    <lineage>
        <taxon>Eukaryota</taxon>
        <taxon>Viridiplantae</taxon>
        <taxon>Streptophyta</taxon>
        <taxon>Embryophyta</taxon>
        <taxon>Tracheophyta</taxon>
        <taxon>Spermatophyta</taxon>
        <taxon>Magnoliopsida</taxon>
        <taxon>eudicotyledons</taxon>
        <taxon>Gunneridae</taxon>
        <taxon>Pentapetalae</taxon>
        <taxon>rosids</taxon>
        <taxon>fabids</taxon>
        <taxon>Fagales</taxon>
        <taxon>Fagaceae</taxon>
        <taxon>Lithocarpus</taxon>
    </lineage>
</organism>
<dbReference type="AlphaFoldDB" id="A0AAW2C0J0"/>
<reference evidence="1 2" key="1">
    <citation type="submission" date="2024-01" db="EMBL/GenBank/DDBJ databases">
        <title>A telomere-to-telomere, gap-free genome of sweet tea (Lithocarpus litseifolius).</title>
        <authorList>
            <person name="Zhou J."/>
        </authorList>
    </citation>
    <scope>NUCLEOTIDE SEQUENCE [LARGE SCALE GENOMIC DNA]</scope>
    <source>
        <strain evidence="1">Zhou-2022a</strain>
        <tissue evidence="1">Leaf</tissue>
    </source>
</reference>
<protein>
    <submittedName>
        <fullName evidence="1">Uncharacterized protein</fullName>
    </submittedName>
</protein>
<sequence length="130" mass="15394">MYKLMHKTLNKKKNLSTSLQALYNIYAIIIMHANKFTHSNTCIKKHKNQQNKVTHAMHPKQSKGFFPQQQQQQQQQQRISITWISVPKLHNTICNKYTEAKEIDREIHVGLQHSNIPGTEHSRKRRRVEI</sequence>
<name>A0AAW2C0J0_9ROSI</name>
<accession>A0AAW2C0J0</accession>
<evidence type="ECO:0000313" key="1">
    <source>
        <dbReference type="EMBL" id="KAK9991741.1"/>
    </source>
</evidence>
<gene>
    <name evidence="1" type="ORF">SO802_026726</name>
</gene>
<dbReference type="EMBL" id="JAZDWU010000009">
    <property type="protein sequence ID" value="KAK9991741.1"/>
    <property type="molecule type" value="Genomic_DNA"/>
</dbReference>